<dbReference type="Gene3D" id="3.20.20.80">
    <property type="entry name" value="Glycosidases"/>
    <property type="match status" value="1"/>
</dbReference>
<dbReference type="Proteomes" id="UP000663852">
    <property type="component" value="Unassembled WGS sequence"/>
</dbReference>
<dbReference type="EMBL" id="CAJNOJ010000151">
    <property type="protein sequence ID" value="CAF1204794.1"/>
    <property type="molecule type" value="Genomic_DNA"/>
</dbReference>
<proteinExistence type="inferred from homology"/>
<dbReference type="SUPFAM" id="SSF51445">
    <property type="entry name" value="(Trans)glycosidases"/>
    <property type="match status" value="1"/>
</dbReference>
<dbReference type="OrthoDB" id="1334205at2759"/>
<dbReference type="InterPro" id="IPR000322">
    <property type="entry name" value="Glyco_hydro_31_TIM"/>
</dbReference>
<feature type="chain" id="PRO_5035597340" evidence="3">
    <location>
        <begin position="21"/>
        <end position="907"/>
    </location>
</feature>
<dbReference type="Gene3D" id="2.60.40.1180">
    <property type="entry name" value="Golgi alpha-mannosidase II"/>
    <property type="match status" value="1"/>
</dbReference>
<feature type="signal peptide" evidence="3">
    <location>
        <begin position="1"/>
        <end position="20"/>
    </location>
</feature>
<dbReference type="InterPro" id="IPR017853">
    <property type="entry name" value="GH"/>
</dbReference>
<dbReference type="InterPro" id="IPR048395">
    <property type="entry name" value="Glyco_hydro_31_C"/>
</dbReference>
<dbReference type="GO" id="GO:0090599">
    <property type="term" value="F:alpha-glucosidase activity"/>
    <property type="evidence" value="ECO:0007669"/>
    <property type="project" value="UniProtKB-ARBA"/>
</dbReference>
<dbReference type="PANTHER" id="PTHR46959">
    <property type="entry name" value="SULFOQUINOVOSIDASE"/>
    <property type="match status" value="1"/>
</dbReference>
<keyword evidence="3" id="KW-0732">Signal</keyword>
<dbReference type="InterPro" id="IPR013780">
    <property type="entry name" value="Glyco_hydro_b"/>
</dbReference>
<dbReference type="CDD" id="cd14752">
    <property type="entry name" value="GH31_N"/>
    <property type="match status" value="1"/>
</dbReference>
<organism evidence="7 9">
    <name type="scientific">Adineta ricciae</name>
    <name type="common">Rotifer</name>
    <dbReference type="NCBI Taxonomy" id="249248"/>
    <lineage>
        <taxon>Eukaryota</taxon>
        <taxon>Metazoa</taxon>
        <taxon>Spiralia</taxon>
        <taxon>Gnathifera</taxon>
        <taxon>Rotifera</taxon>
        <taxon>Eurotatoria</taxon>
        <taxon>Bdelloidea</taxon>
        <taxon>Adinetida</taxon>
        <taxon>Adinetidae</taxon>
        <taxon>Adineta</taxon>
    </lineage>
</organism>
<feature type="domain" description="Glycoside hydrolase family 31 TIM barrel" evidence="4">
    <location>
        <begin position="311"/>
        <end position="654"/>
    </location>
</feature>
<dbReference type="EMBL" id="CAJNOR010000037">
    <property type="protein sequence ID" value="CAF0766931.1"/>
    <property type="molecule type" value="Genomic_DNA"/>
</dbReference>
<keyword evidence="2" id="KW-0326">Glycosidase</keyword>
<dbReference type="Proteomes" id="UP000663828">
    <property type="component" value="Unassembled WGS sequence"/>
</dbReference>
<evidence type="ECO:0000313" key="7">
    <source>
        <dbReference type="EMBL" id="CAF0766931.1"/>
    </source>
</evidence>
<name>A0A813QFA1_ADIRI</name>
<dbReference type="InterPro" id="IPR011013">
    <property type="entry name" value="Gal_mutarotase_sf_dom"/>
</dbReference>
<dbReference type="SUPFAM" id="SSF51011">
    <property type="entry name" value="Glycosyl hydrolase domain"/>
    <property type="match status" value="1"/>
</dbReference>
<feature type="domain" description="Glycosyl hydrolase family 31 C-terminal" evidence="6">
    <location>
        <begin position="663"/>
        <end position="767"/>
    </location>
</feature>
<dbReference type="InterPro" id="IPR025887">
    <property type="entry name" value="Glyco_hydro_31_N_dom"/>
</dbReference>
<dbReference type="SUPFAM" id="SSF74650">
    <property type="entry name" value="Galactose mutarotase-like"/>
    <property type="match status" value="1"/>
</dbReference>
<dbReference type="AlphaFoldDB" id="A0A813QFA1"/>
<evidence type="ECO:0000313" key="8">
    <source>
        <dbReference type="EMBL" id="CAF1204794.1"/>
    </source>
</evidence>
<dbReference type="PANTHER" id="PTHR46959:SF2">
    <property type="entry name" value="SULFOQUINOVOSIDASE"/>
    <property type="match status" value="1"/>
</dbReference>
<feature type="domain" description="Glycoside hydrolase family 31 N-terminal" evidence="5">
    <location>
        <begin position="116"/>
        <end position="242"/>
    </location>
</feature>
<comment type="caution">
    <text evidence="7">The sequence shown here is derived from an EMBL/GenBank/DDBJ whole genome shotgun (WGS) entry which is preliminary data.</text>
</comment>
<comment type="similarity">
    <text evidence="1 2">Belongs to the glycosyl hydrolase 31 family.</text>
</comment>
<evidence type="ECO:0000256" key="1">
    <source>
        <dbReference type="ARBA" id="ARBA00007806"/>
    </source>
</evidence>
<evidence type="ECO:0000259" key="6">
    <source>
        <dbReference type="Pfam" id="PF21365"/>
    </source>
</evidence>
<accession>A0A813QFA1</accession>
<keyword evidence="9" id="KW-1185">Reference proteome</keyword>
<reference evidence="7" key="1">
    <citation type="submission" date="2021-02" db="EMBL/GenBank/DDBJ databases">
        <authorList>
            <person name="Nowell W R."/>
        </authorList>
    </citation>
    <scope>NUCLEOTIDE SEQUENCE</scope>
</reference>
<dbReference type="Pfam" id="PF13802">
    <property type="entry name" value="Gal_mutarotas_2"/>
    <property type="match status" value="1"/>
</dbReference>
<dbReference type="Gene3D" id="2.60.40.1760">
    <property type="entry name" value="glycosyl hydrolase (family 31)"/>
    <property type="match status" value="1"/>
</dbReference>
<evidence type="ECO:0000259" key="5">
    <source>
        <dbReference type="Pfam" id="PF13802"/>
    </source>
</evidence>
<dbReference type="Pfam" id="PF01055">
    <property type="entry name" value="Glyco_hydro_31_2nd"/>
    <property type="match status" value="1"/>
</dbReference>
<evidence type="ECO:0000259" key="4">
    <source>
        <dbReference type="Pfam" id="PF01055"/>
    </source>
</evidence>
<dbReference type="Pfam" id="PF21365">
    <property type="entry name" value="Glyco_hydro_31_3rd"/>
    <property type="match status" value="1"/>
</dbReference>
<keyword evidence="2" id="KW-0378">Hydrolase</keyword>
<evidence type="ECO:0000256" key="3">
    <source>
        <dbReference type="SAM" id="SignalP"/>
    </source>
</evidence>
<gene>
    <name evidence="8" type="ORF">EDS130_LOCUS25568</name>
    <name evidence="7" type="ORF">XAT740_LOCUS1240</name>
</gene>
<dbReference type="GO" id="GO:0030246">
    <property type="term" value="F:carbohydrate binding"/>
    <property type="evidence" value="ECO:0007669"/>
    <property type="project" value="InterPro"/>
</dbReference>
<dbReference type="InterPro" id="IPR052990">
    <property type="entry name" value="Sulfoquinovosidase_GH31"/>
</dbReference>
<evidence type="ECO:0000313" key="9">
    <source>
        <dbReference type="Proteomes" id="UP000663828"/>
    </source>
</evidence>
<protein>
    <submittedName>
        <fullName evidence="7">Uncharacterized protein</fullName>
    </submittedName>
</protein>
<sequence>MSFSSIQILTLILFVITSVAYDCPSSYHVQANSTDISFQTSSTIQIVLSKLSYKLTVIDLMTRNVLLQSSRDIFAGIWEGTYETLYFGYMFRAGFEKEHRIIGNFESYSCSPAPNSITFSFQDFSLIFVVEDNERNVHLQVTYTGFKEHFDPKSTHYVFPFLTLAFRTRDSQEDYYGFGSYWGFTRFRGEKFYSWSEDGSWSFLNFSRRIPQSNASYIPMPLFISNRQYSVWVNESRRVNFDLTSPNEWIVTTEWNSTNIQFYFPITNTTLPIKSIMSKPFERFYNLYREQNRRINPAFTALVQARGETTRIPPIFAFGPWKQTSNVLRNETEIDVVRRMIERDIPITIRIGYLHFFPKGDQQGHENEILAENRIYNALGVTSLCYFNPYVSTSYTKLFNEGLENGYFLKNESNLPYLFPYFGDIISRHFFTASIDFSNRNASLWYQKQIQESIDLGYNGFMLDFGEYTPVDSISDNGKYGHEMHNRFIELYQKTVYEMTVNSTAVQQLHHLHPDESNTLNQNYQSDFVFHTRSGFTNSAQNTQLHWTGDASADWNPYSGLPAHVQACLGVGISGVPYCSSSIGGYVCEFYPDLTVELLTRWLQVGTFSGFMHDETDGSACTQERVQIFTNNQTEYVWRKYAKFRTQLFPYIFTSAHEAHATGLPITRHHLLTYYDDEIAIQQEYQYTFGNDLLVAPVVHQNQIVQDVYLPSGEQWIDLSTNLIYDGSTDGRYRIGRSEIVQGGQWRMNIRADLFTVPLFARAGSIIPLLDPSVFTLNHGQPTSIYDRSYILHLWIFLNELNDANGLVWDGLNIHISSCNLNKSLCIDIDDPLQRLLILQLPFDKAARSITATDAQPFERVMNWQIVVKIAPKEQLKNCFTYDEQSRVIWIAIMLSKQSSFHGQIDF</sequence>
<dbReference type="GO" id="GO:0005975">
    <property type="term" value="P:carbohydrate metabolic process"/>
    <property type="evidence" value="ECO:0007669"/>
    <property type="project" value="InterPro"/>
</dbReference>
<evidence type="ECO:0000256" key="2">
    <source>
        <dbReference type="RuleBase" id="RU361185"/>
    </source>
</evidence>